<reference evidence="1" key="1">
    <citation type="submission" date="2019-02" db="EMBL/GenBank/DDBJ databases">
        <authorList>
            <person name="Gruber-Vodicka R. H."/>
            <person name="Seah K. B. B."/>
        </authorList>
    </citation>
    <scope>NUCLEOTIDE SEQUENCE</scope>
    <source>
        <strain evidence="1">BECK_DK161</strain>
    </source>
</reference>
<evidence type="ECO:0000313" key="1">
    <source>
        <dbReference type="EMBL" id="VFJ43134.1"/>
    </source>
</evidence>
<dbReference type="SUPFAM" id="SSF143880">
    <property type="entry name" value="NE0471 N-terminal domain-like"/>
    <property type="match status" value="1"/>
</dbReference>
<dbReference type="GO" id="GO:0003677">
    <property type="term" value="F:DNA binding"/>
    <property type="evidence" value="ECO:0007669"/>
    <property type="project" value="InterPro"/>
</dbReference>
<dbReference type="AlphaFoldDB" id="A0A450RVH3"/>
<dbReference type="InterPro" id="IPR036782">
    <property type="entry name" value="NE0471-like_N"/>
</dbReference>
<evidence type="ECO:0008006" key="2">
    <source>
        <dbReference type="Google" id="ProtNLM"/>
    </source>
</evidence>
<accession>A0A450RVH3</accession>
<proteinExistence type="predicted"/>
<dbReference type="Gene3D" id="1.10.260.40">
    <property type="entry name" value="lambda repressor-like DNA-binding domains"/>
    <property type="match status" value="1"/>
</dbReference>
<gene>
    <name evidence="1" type="ORF">BECKDK2373C_GA0170839_100427</name>
</gene>
<dbReference type="Gene3D" id="3.30.2020.10">
    <property type="entry name" value="NE0471-like N-terminal domain"/>
    <property type="match status" value="1"/>
</dbReference>
<dbReference type="EMBL" id="CAADEY010000004">
    <property type="protein sequence ID" value="VFJ43134.1"/>
    <property type="molecule type" value="Genomic_DNA"/>
</dbReference>
<dbReference type="SUPFAM" id="SSF47413">
    <property type="entry name" value="lambda repressor-like DNA-binding domains"/>
    <property type="match status" value="1"/>
</dbReference>
<dbReference type="Pfam" id="PF10387">
    <property type="entry name" value="DUF2442"/>
    <property type="match status" value="1"/>
</dbReference>
<dbReference type="InterPro" id="IPR018841">
    <property type="entry name" value="DUF2442"/>
</dbReference>
<protein>
    <recommendedName>
        <fullName evidence="2">DUF2442 domain-containing protein</fullName>
    </recommendedName>
</protein>
<dbReference type="InterPro" id="IPR010982">
    <property type="entry name" value="Lambda_DNA-bd_dom_sf"/>
</dbReference>
<organism evidence="1">
    <name type="scientific">Candidatus Kentrum sp. DK</name>
    <dbReference type="NCBI Taxonomy" id="2126562"/>
    <lineage>
        <taxon>Bacteria</taxon>
        <taxon>Pseudomonadati</taxon>
        <taxon>Pseudomonadota</taxon>
        <taxon>Gammaproteobacteria</taxon>
        <taxon>Candidatus Kentrum</taxon>
    </lineage>
</organism>
<sequence length="164" mass="18566">MSEYFFPKLRAVEASAPYRLRTTWSTGEVLMVDVEDVLRRIPVLMPILQPEVFASVHVGEWGHSIEWIDEEFGADNVYAWAKEQAGQISHQMFGEWIHRNGLSLSTAAEVLGISRRMVSYYRTAHKAIPRQTWLACLGWEATRPKGRAIPRDLSTASLHAAATI</sequence>
<name>A0A450RVH3_9GAMM</name>